<organism evidence="2 3">
    <name type="scientific">Thanatephorus cucumeris (strain AG1-IB / isolate 7/3/14)</name>
    <name type="common">Lettuce bottom rot fungus</name>
    <name type="synonym">Rhizoctonia solani</name>
    <dbReference type="NCBI Taxonomy" id="1108050"/>
    <lineage>
        <taxon>Eukaryota</taxon>
        <taxon>Fungi</taxon>
        <taxon>Dikarya</taxon>
        <taxon>Basidiomycota</taxon>
        <taxon>Agaricomycotina</taxon>
        <taxon>Agaricomycetes</taxon>
        <taxon>Cantharellales</taxon>
        <taxon>Ceratobasidiaceae</taxon>
        <taxon>Rhizoctonia</taxon>
        <taxon>Rhizoctonia solani AG-1</taxon>
    </lineage>
</organism>
<sequence length="736" mass="83863">MPPRQDFSHRACFVPNMSLRSRAHDAGDRLRIEFDQPEFMAWRKFWGPTVRFRRLEYRKLRGGVKHEFILLRGLSKRKTSNASHLHPVNPISSSDIPTSNSNWRTTILNEVYEYVLKFEREASPDSQLNAMVRTEAFDYVEFKEFAHLSSDEQSSTIELAIEFPEPVALEEVIKICSSISKHQHAQLYTLRQFNCFFYCWSIVSILLRLHVDWSSALSETGTTAQLINERLIKLSDPQRTRPQPWYSRHQKAPEVRPNLALLIAGEYDQPPNSFRPFIELCGKKIRDPSIRRDPAMLQDPPIFQKILHLLQSTEHNLPLWIRQDLDIVRDEVRDLLNRVADSTAGLAMEGTGELTVDALFWGDEHIQGLSPEWDKLIKKEVNDLLEIFVNSMWETFNKALEQTEKMKRNEQTEGSITKNRRSKALQRIGNSPLVLGTRLIPMGVRAAWNAARVRASLSQGLGDSTLMKLIVMMRTIKDVPNQIHNVSGIAGNFLSVLAMKRDEFRAGSPQPQTQPQSSGANSSNLSLNLGRSTVLGMMTDIDLRQPELEDQVVCELEKSIKNLARDRPTCTMHELRLATLEMLIRLKQTGKSIQFGLRPESVWRICLWYSLGEEIVKTIEEAAESVGKGRIRCWLRTSESEIRKEEQPMLVSEIHTFIHSRIRNLSEMAHNQGGPGATKKCREQIEEAMDTIWRGVLENDDGMQAPVNQTDRVSNSINAGHTAADIGISGSSIDAI</sequence>
<feature type="compositionally biased region" description="Low complexity" evidence="1">
    <location>
        <begin position="508"/>
        <end position="524"/>
    </location>
</feature>
<evidence type="ECO:0000256" key="1">
    <source>
        <dbReference type="SAM" id="MobiDB-lite"/>
    </source>
</evidence>
<dbReference type="Proteomes" id="UP000059188">
    <property type="component" value="Unassembled WGS sequence"/>
</dbReference>
<proteinExistence type="predicted"/>
<dbReference type="AlphaFoldDB" id="A0A0B7FSM9"/>
<evidence type="ECO:0000313" key="3">
    <source>
        <dbReference type="Proteomes" id="UP000059188"/>
    </source>
</evidence>
<reference evidence="2 3" key="1">
    <citation type="submission" date="2014-11" db="EMBL/GenBank/DDBJ databases">
        <authorList>
            <person name="Wibberg Daniel"/>
        </authorList>
    </citation>
    <scope>NUCLEOTIDE SEQUENCE [LARGE SCALE GENOMIC DNA]</scope>
    <source>
        <strain evidence="2">Rhizoctonia solani AG1-IB 7/3/14</strain>
    </source>
</reference>
<gene>
    <name evidence="2" type="ORF">RSOLAG1IB_12269</name>
</gene>
<name>A0A0B7FSM9_THACB</name>
<evidence type="ECO:0000313" key="2">
    <source>
        <dbReference type="EMBL" id="CEL59197.1"/>
    </source>
</evidence>
<dbReference type="OrthoDB" id="3221703at2759"/>
<protein>
    <submittedName>
        <fullName evidence="2">Uncharacterized protein</fullName>
    </submittedName>
</protein>
<feature type="region of interest" description="Disordered" evidence="1">
    <location>
        <begin position="505"/>
        <end position="524"/>
    </location>
</feature>
<accession>A0A0B7FSM9</accession>
<dbReference type="EMBL" id="LN679494">
    <property type="protein sequence ID" value="CEL59197.1"/>
    <property type="molecule type" value="Genomic_DNA"/>
</dbReference>
<keyword evidence="3" id="KW-1185">Reference proteome</keyword>